<gene>
    <name evidence="2" type="ORF">DL89DRAFT_52240</name>
</gene>
<evidence type="ECO:0000313" key="3">
    <source>
        <dbReference type="Proteomes" id="UP000193922"/>
    </source>
</evidence>
<feature type="compositionally biased region" description="Polar residues" evidence="1">
    <location>
        <begin position="48"/>
        <end position="57"/>
    </location>
</feature>
<feature type="region of interest" description="Disordered" evidence="1">
    <location>
        <begin position="44"/>
        <end position="88"/>
    </location>
</feature>
<feature type="compositionally biased region" description="Low complexity" evidence="1">
    <location>
        <begin position="221"/>
        <end position="257"/>
    </location>
</feature>
<dbReference type="Proteomes" id="UP000193922">
    <property type="component" value="Unassembled WGS sequence"/>
</dbReference>
<keyword evidence="3" id="KW-1185">Reference proteome</keyword>
<name>A0A1Y1W0T9_9FUNG</name>
<protein>
    <submittedName>
        <fullName evidence="2">Uncharacterized protein</fullName>
    </submittedName>
</protein>
<feature type="region of interest" description="Disordered" evidence="1">
    <location>
        <begin position="1"/>
        <end position="23"/>
    </location>
</feature>
<evidence type="ECO:0000313" key="2">
    <source>
        <dbReference type="EMBL" id="ORX67108.1"/>
    </source>
</evidence>
<feature type="compositionally biased region" description="Polar residues" evidence="1">
    <location>
        <begin position="1"/>
        <end position="19"/>
    </location>
</feature>
<feature type="region of interest" description="Disordered" evidence="1">
    <location>
        <begin position="200"/>
        <end position="276"/>
    </location>
</feature>
<proteinExistence type="predicted"/>
<comment type="caution">
    <text evidence="2">The sequence shown here is derived from an EMBL/GenBank/DDBJ whole genome shotgun (WGS) entry which is preliminary data.</text>
</comment>
<feature type="compositionally biased region" description="Low complexity" evidence="1">
    <location>
        <begin position="77"/>
        <end position="88"/>
    </location>
</feature>
<sequence length="276" mass="28651">MHTRNQRTNNKHPTSTGSASAVHALANSMSSVSLAGNIKRADLGVSAKPTNSQQQKSPRMYDGARKTSQDTCTSSLSPASSPVTPVMSSPPMQHLVADLSKQSAPLDSIDAWSAVHQEPTIAAAAAKLDIHMLGQRYDSLAIDRRTADGSAAPESALAGGTLEYAMIDEAILRGRSTTLPNIFAAPNPLRRISTMTSLDSAGINGPVSPTPSAGYSGMLSQQQQPPQAPAPATTSAAPAAPAPTAAATDPVTEAAAAWLAPLLQSPGQPPRRRHWQ</sequence>
<evidence type="ECO:0000256" key="1">
    <source>
        <dbReference type="SAM" id="MobiDB-lite"/>
    </source>
</evidence>
<dbReference type="EMBL" id="MCFD01000013">
    <property type="protein sequence ID" value="ORX67108.1"/>
    <property type="molecule type" value="Genomic_DNA"/>
</dbReference>
<dbReference type="GeneID" id="63808417"/>
<dbReference type="AlphaFoldDB" id="A0A1Y1W0T9"/>
<dbReference type="RefSeq" id="XP_040741030.1">
    <property type="nucleotide sequence ID" value="XM_040891769.1"/>
</dbReference>
<dbReference type="OrthoDB" id="243127at2759"/>
<accession>A0A1Y1W0T9</accession>
<reference evidence="2 3" key="1">
    <citation type="submission" date="2016-07" db="EMBL/GenBank/DDBJ databases">
        <title>Pervasive Adenine N6-methylation of Active Genes in Fungi.</title>
        <authorList>
            <consortium name="DOE Joint Genome Institute"/>
            <person name="Mondo S.J."/>
            <person name="Dannebaum R.O."/>
            <person name="Kuo R.C."/>
            <person name="Labutti K."/>
            <person name="Haridas S."/>
            <person name="Kuo A."/>
            <person name="Salamov A."/>
            <person name="Ahrendt S.R."/>
            <person name="Lipzen A."/>
            <person name="Sullivan W."/>
            <person name="Andreopoulos W.B."/>
            <person name="Clum A."/>
            <person name="Lindquist E."/>
            <person name="Daum C."/>
            <person name="Ramamoorthy G.K."/>
            <person name="Gryganskyi A."/>
            <person name="Culley D."/>
            <person name="Magnuson J.K."/>
            <person name="James T.Y."/>
            <person name="O'Malley M.A."/>
            <person name="Stajich J.E."/>
            <person name="Spatafora J.W."/>
            <person name="Visel A."/>
            <person name="Grigoriev I.V."/>
        </authorList>
    </citation>
    <scope>NUCLEOTIDE SEQUENCE [LARGE SCALE GENOMIC DNA]</scope>
    <source>
        <strain evidence="2 3">ATCC 12442</strain>
    </source>
</reference>
<organism evidence="2 3">
    <name type="scientific">Linderina pennispora</name>
    <dbReference type="NCBI Taxonomy" id="61395"/>
    <lineage>
        <taxon>Eukaryota</taxon>
        <taxon>Fungi</taxon>
        <taxon>Fungi incertae sedis</taxon>
        <taxon>Zoopagomycota</taxon>
        <taxon>Kickxellomycotina</taxon>
        <taxon>Kickxellomycetes</taxon>
        <taxon>Kickxellales</taxon>
        <taxon>Kickxellaceae</taxon>
        <taxon>Linderina</taxon>
    </lineage>
</organism>